<dbReference type="Proteomes" id="UP000716291">
    <property type="component" value="Unassembled WGS sequence"/>
</dbReference>
<reference evidence="1" key="1">
    <citation type="journal article" date="2020" name="Microb. Genom.">
        <title>Genetic diversity of clinical and environmental Mucorales isolates obtained from an investigation of mucormycosis cases among solid organ transplant recipients.</title>
        <authorList>
            <person name="Nguyen M.H."/>
            <person name="Kaul D."/>
            <person name="Muto C."/>
            <person name="Cheng S.J."/>
            <person name="Richter R.A."/>
            <person name="Bruno V.M."/>
            <person name="Liu G."/>
            <person name="Beyhan S."/>
            <person name="Sundermann A.J."/>
            <person name="Mounaud S."/>
            <person name="Pasculle A.W."/>
            <person name="Nierman W.C."/>
            <person name="Driscoll E."/>
            <person name="Cumbie R."/>
            <person name="Clancy C.J."/>
            <person name="Dupont C.L."/>
        </authorList>
    </citation>
    <scope>NUCLEOTIDE SEQUENCE</scope>
    <source>
        <strain evidence="1">GL11</strain>
    </source>
</reference>
<evidence type="ECO:0000313" key="2">
    <source>
        <dbReference type="Proteomes" id="UP000716291"/>
    </source>
</evidence>
<evidence type="ECO:0000313" key="1">
    <source>
        <dbReference type="EMBL" id="KAG1306393.1"/>
    </source>
</evidence>
<dbReference type="OrthoDB" id="2209168at2759"/>
<keyword evidence="2" id="KW-1185">Reference proteome</keyword>
<protein>
    <submittedName>
        <fullName evidence="1">Uncharacterized protein</fullName>
    </submittedName>
</protein>
<name>A0A9P6X6J2_RHIOR</name>
<dbReference type="EMBL" id="JAANQT010001143">
    <property type="protein sequence ID" value="KAG1306393.1"/>
    <property type="molecule type" value="Genomic_DNA"/>
</dbReference>
<accession>A0A9P6X6J2</accession>
<dbReference type="AlphaFoldDB" id="A0A9P6X6J2"/>
<proteinExistence type="predicted"/>
<comment type="caution">
    <text evidence="1">The sequence shown here is derived from an EMBL/GenBank/DDBJ whole genome shotgun (WGS) entry which is preliminary data.</text>
</comment>
<gene>
    <name evidence="1" type="ORF">G6F64_007631</name>
</gene>
<sequence length="145" mass="16656">MSTIFLYEDGCGNVIDENGGPEPMDYIVDQNEFIVETIATHFEYLKHSASSESSRTCPMLVEKSKEEDIPMKEVNIKRRYVRYTVQDKVSIFENYEKIGRKCILTEEHKATVVNFIDTNPSATVVEVTEHLLKQFTDIKVSRNAV</sequence>
<organism evidence="1 2">
    <name type="scientific">Rhizopus oryzae</name>
    <name type="common">Mucormycosis agent</name>
    <name type="synonym">Rhizopus arrhizus var. delemar</name>
    <dbReference type="NCBI Taxonomy" id="64495"/>
    <lineage>
        <taxon>Eukaryota</taxon>
        <taxon>Fungi</taxon>
        <taxon>Fungi incertae sedis</taxon>
        <taxon>Mucoromycota</taxon>
        <taxon>Mucoromycotina</taxon>
        <taxon>Mucoromycetes</taxon>
        <taxon>Mucorales</taxon>
        <taxon>Mucorineae</taxon>
        <taxon>Rhizopodaceae</taxon>
        <taxon>Rhizopus</taxon>
    </lineage>
</organism>